<gene>
    <name evidence="8" type="ORF">METZ01_LOCUS296286</name>
</gene>
<dbReference type="GO" id="GO:0005829">
    <property type="term" value="C:cytosol"/>
    <property type="evidence" value="ECO:0007669"/>
    <property type="project" value="TreeGrafter"/>
</dbReference>
<evidence type="ECO:0000256" key="4">
    <source>
        <dbReference type="ARBA" id="ARBA00022605"/>
    </source>
</evidence>
<evidence type="ECO:0000313" key="8">
    <source>
        <dbReference type="EMBL" id="SVC43432.1"/>
    </source>
</evidence>
<dbReference type="InterPro" id="IPR001653">
    <property type="entry name" value="DAP_epimerase_DapF"/>
</dbReference>
<name>A0A382M7T5_9ZZZZ</name>
<evidence type="ECO:0000256" key="3">
    <source>
        <dbReference type="ARBA" id="ARBA00013080"/>
    </source>
</evidence>
<dbReference type="PANTHER" id="PTHR31689:SF0">
    <property type="entry name" value="DIAMINOPIMELATE EPIMERASE"/>
    <property type="match status" value="1"/>
</dbReference>
<dbReference type="SUPFAM" id="SSF54506">
    <property type="entry name" value="Diaminopimelate epimerase-like"/>
    <property type="match status" value="1"/>
</dbReference>
<evidence type="ECO:0000256" key="6">
    <source>
        <dbReference type="ARBA" id="ARBA00023235"/>
    </source>
</evidence>
<dbReference type="InterPro" id="IPR018510">
    <property type="entry name" value="DAP_epimerase_AS"/>
</dbReference>
<protein>
    <recommendedName>
        <fullName evidence="3">diaminopimelate epimerase</fullName>
        <ecNumber evidence="3">5.1.1.7</ecNumber>
    </recommendedName>
</protein>
<proteinExistence type="inferred from homology"/>
<sequence length="128" mass="14287">MEFKAFKMDGLGNDFVIIDQRHDQFELTKDQIKKICDRNFIGCDQLIFIKKNGKIDAGMEFYNSDGSTSGACGNGTRCVAYLLSKEMNKDKIILGTESGNLESKILGEKLVETKIGLAKAKWDEIPLS</sequence>
<accession>A0A382M7T5</accession>
<evidence type="ECO:0000256" key="2">
    <source>
        <dbReference type="ARBA" id="ARBA00010219"/>
    </source>
</evidence>
<keyword evidence="4" id="KW-0028">Amino-acid biosynthesis</keyword>
<evidence type="ECO:0000256" key="7">
    <source>
        <dbReference type="ARBA" id="ARBA00051712"/>
    </source>
</evidence>
<comment type="catalytic activity">
    <reaction evidence="7">
        <text>(2S,6S)-2,6-diaminopimelate = meso-2,6-diaminopimelate</text>
        <dbReference type="Rhea" id="RHEA:15393"/>
        <dbReference type="ChEBI" id="CHEBI:57609"/>
        <dbReference type="ChEBI" id="CHEBI:57791"/>
        <dbReference type="EC" id="5.1.1.7"/>
    </reaction>
</comment>
<dbReference type="AlphaFoldDB" id="A0A382M7T5"/>
<feature type="non-terminal residue" evidence="8">
    <location>
        <position position="128"/>
    </location>
</feature>
<reference evidence="8" key="1">
    <citation type="submission" date="2018-05" db="EMBL/GenBank/DDBJ databases">
        <authorList>
            <person name="Lanie J.A."/>
            <person name="Ng W.-L."/>
            <person name="Kazmierczak K.M."/>
            <person name="Andrzejewski T.M."/>
            <person name="Davidsen T.M."/>
            <person name="Wayne K.J."/>
            <person name="Tettelin H."/>
            <person name="Glass J.I."/>
            <person name="Rusch D."/>
            <person name="Podicherti R."/>
            <person name="Tsui H.-C.T."/>
            <person name="Winkler M.E."/>
        </authorList>
    </citation>
    <scope>NUCLEOTIDE SEQUENCE</scope>
</reference>
<dbReference type="Gene3D" id="3.10.310.10">
    <property type="entry name" value="Diaminopimelate Epimerase, Chain A, domain 1"/>
    <property type="match status" value="1"/>
</dbReference>
<dbReference type="GO" id="GO:0008837">
    <property type="term" value="F:diaminopimelate epimerase activity"/>
    <property type="evidence" value="ECO:0007669"/>
    <property type="project" value="UniProtKB-EC"/>
</dbReference>
<dbReference type="PROSITE" id="PS01326">
    <property type="entry name" value="DAP_EPIMERASE"/>
    <property type="match status" value="1"/>
</dbReference>
<dbReference type="GO" id="GO:0009089">
    <property type="term" value="P:lysine biosynthetic process via diaminopimelate"/>
    <property type="evidence" value="ECO:0007669"/>
    <property type="project" value="UniProtKB-UniPathway"/>
</dbReference>
<dbReference type="EC" id="5.1.1.7" evidence="3"/>
<evidence type="ECO:0000256" key="5">
    <source>
        <dbReference type="ARBA" id="ARBA00023154"/>
    </source>
</evidence>
<dbReference type="UniPathway" id="UPA00034">
    <property type="reaction ID" value="UER00025"/>
</dbReference>
<dbReference type="EMBL" id="UINC01091007">
    <property type="protein sequence ID" value="SVC43432.1"/>
    <property type="molecule type" value="Genomic_DNA"/>
</dbReference>
<comment type="pathway">
    <text evidence="1">Amino-acid biosynthesis; L-lysine biosynthesis via DAP pathway; DL-2,6-diaminopimelate from LL-2,6-diaminopimelate: step 1/1.</text>
</comment>
<dbReference type="PANTHER" id="PTHR31689">
    <property type="entry name" value="DIAMINOPIMELATE EPIMERASE, CHLOROPLASTIC"/>
    <property type="match status" value="1"/>
</dbReference>
<evidence type="ECO:0000256" key="1">
    <source>
        <dbReference type="ARBA" id="ARBA00005196"/>
    </source>
</evidence>
<keyword evidence="6" id="KW-0413">Isomerase</keyword>
<organism evidence="8">
    <name type="scientific">marine metagenome</name>
    <dbReference type="NCBI Taxonomy" id="408172"/>
    <lineage>
        <taxon>unclassified sequences</taxon>
        <taxon>metagenomes</taxon>
        <taxon>ecological metagenomes</taxon>
    </lineage>
</organism>
<comment type="similarity">
    <text evidence="2">Belongs to the diaminopimelate epimerase family.</text>
</comment>
<keyword evidence="5" id="KW-0457">Lysine biosynthesis</keyword>
<dbReference type="Pfam" id="PF01678">
    <property type="entry name" value="DAP_epimerase"/>
    <property type="match status" value="1"/>
</dbReference>